<keyword evidence="2" id="KW-1185">Reference proteome</keyword>
<dbReference type="AlphaFoldDB" id="A0A4Q9PGS9"/>
<reference evidence="1 2" key="1">
    <citation type="submission" date="2019-01" db="EMBL/GenBank/DDBJ databases">
        <title>Draft genome sequences of three monokaryotic isolates of the white-rot basidiomycete fungus Dichomitus squalens.</title>
        <authorList>
            <consortium name="DOE Joint Genome Institute"/>
            <person name="Lopez S.C."/>
            <person name="Andreopoulos B."/>
            <person name="Pangilinan J."/>
            <person name="Lipzen A."/>
            <person name="Riley R."/>
            <person name="Ahrendt S."/>
            <person name="Ng V."/>
            <person name="Barry K."/>
            <person name="Daum C."/>
            <person name="Grigoriev I.V."/>
            <person name="Hilden K.S."/>
            <person name="Makela M.R."/>
            <person name="de Vries R.P."/>
        </authorList>
    </citation>
    <scope>NUCLEOTIDE SEQUENCE [LARGE SCALE GENOMIC DNA]</scope>
    <source>
        <strain evidence="1 2">CBS 464.89</strain>
    </source>
</reference>
<accession>A0A4Q9PGS9</accession>
<gene>
    <name evidence="1" type="ORF">BD310DRAFT_314581</name>
</gene>
<dbReference type="Proteomes" id="UP000292082">
    <property type="component" value="Unassembled WGS sequence"/>
</dbReference>
<dbReference type="EMBL" id="ML145285">
    <property type="protein sequence ID" value="TBU51786.1"/>
    <property type="molecule type" value="Genomic_DNA"/>
</dbReference>
<protein>
    <submittedName>
        <fullName evidence="1">Uncharacterized protein</fullName>
    </submittedName>
</protein>
<sequence length="121" mass="13575">MYYDRLARKVDTMLTRNTKTATFRSTPRSPDYPCSLCKPSTCPLQAHLVALQGASRYELRHLKATLTSLRGNTRPKSATRVVLNAIFHGIGSGPSQHCMGRRITLLDSFENILNGIRKENI</sequence>
<evidence type="ECO:0000313" key="2">
    <source>
        <dbReference type="Proteomes" id="UP000292082"/>
    </source>
</evidence>
<evidence type="ECO:0000313" key="1">
    <source>
        <dbReference type="EMBL" id="TBU51786.1"/>
    </source>
</evidence>
<organism evidence="1 2">
    <name type="scientific">Dichomitus squalens</name>
    <dbReference type="NCBI Taxonomy" id="114155"/>
    <lineage>
        <taxon>Eukaryota</taxon>
        <taxon>Fungi</taxon>
        <taxon>Dikarya</taxon>
        <taxon>Basidiomycota</taxon>
        <taxon>Agaricomycotina</taxon>
        <taxon>Agaricomycetes</taxon>
        <taxon>Polyporales</taxon>
        <taxon>Polyporaceae</taxon>
        <taxon>Dichomitus</taxon>
    </lineage>
</organism>
<proteinExistence type="predicted"/>
<name>A0A4Q9PGS9_9APHY</name>